<evidence type="ECO:0000313" key="2">
    <source>
        <dbReference type="Proteomes" id="UP000626370"/>
    </source>
</evidence>
<organism evidence="1 2">
    <name type="scientific">Thalassotalea profundi</name>
    <dbReference type="NCBI Taxonomy" id="2036687"/>
    <lineage>
        <taxon>Bacteria</taxon>
        <taxon>Pseudomonadati</taxon>
        <taxon>Pseudomonadota</taxon>
        <taxon>Gammaproteobacteria</taxon>
        <taxon>Alteromonadales</taxon>
        <taxon>Colwelliaceae</taxon>
        <taxon>Thalassotalea</taxon>
    </lineage>
</organism>
<sequence length="293" mass="33772">MLATFIEQHHLPDTFEQTINRYYQPIAEQLLFEYQNSMKPLFVGINGCQGSGKSTFAAYLAEYLGETKSLNVVVMSLDDFYLSSSQRQQLAQSIHPLLSTRGVPGTHDSEAMADIFRKFTSKTSGFLIPRFNKAMDEPYEKSLWQQISQPVDIVLFEGWCWGVEAQSTSQLNTPINTLEKTHDPEGIWRNYVNQQLKDHYQPLYQYMNYWLVLQAPSFDCVYQWRLEQEEKLAKKTKLSATNKVMTPEQVFEFIQYFQRLTEHGIATLGQSADGVLVLDSKRNIIDFACGETK</sequence>
<keyword evidence="2" id="KW-1185">Reference proteome</keyword>
<evidence type="ECO:0000313" key="1">
    <source>
        <dbReference type="EMBL" id="GHE97391.1"/>
    </source>
</evidence>
<comment type="caution">
    <text evidence="1">The sequence shown here is derived from an EMBL/GenBank/DDBJ whole genome shotgun (WGS) entry which is preliminary data.</text>
</comment>
<keyword evidence="1" id="KW-0808">Transferase</keyword>
<dbReference type="SUPFAM" id="SSF52540">
    <property type="entry name" value="P-loop containing nucleoside triphosphate hydrolases"/>
    <property type="match status" value="1"/>
</dbReference>
<gene>
    <name evidence="1" type="ORF">GCM10011501_28690</name>
</gene>
<proteinExistence type="predicted"/>
<keyword evidence="1" id="KW-0418">Kinase</keyword>
<accession>A0ABQ3IXB3</accession>
<dbReference type="PANTHER" id="PTHR10285">
    <property type="entry name" value="URIDINE KINASE"/>
    <property type="match status" value="1"/>
</dbReference>
<protein>
    <submittedName>
        <fullName evidence="1">Kinase</fullName>
    </submittedName>
</protein>
<dbReference type="Proteomes" id="UP000626370">
    <property type="component" value="Unassembled WGS sequence"/>
</dbReference>
<dbReference type="EMBL" id="BNAH01000012">
    <property type="protein sequence ID" value="GHE97391.1"/>
    <property type="molecule type" value="Genomic_DNA"/>
</dbReference>
<dbReference type="GO" id="GO:0016301">
    <property type="term" value="F:kinase activity"/>
    <property type="evidence" value="ECO:0007669"/>
    <property type="project" value="UniProtKB-KW"/>
</dbReference>
<dbReference type="RefSeq" id="WP_189378941.1">
    <property type="nucleotide sequence ID" value="NZ_BNAH01000012.1"/>
</dbReference>
<dbReference type="InterPro" id="IPR027417">
    <property type="entry name" value="P-loop_NTPase"/>
</dbReference>
<reference evidence="2" key="1">
    <citation type="journal article" date="2019" name="Int. J. Syst. Evol. Microbiol.">
        <title>The Global Catalogue of Microorganisms (GCM) 10K type strain sequencing project: providing services to taxonomists for standard genome sequencing and annotation.</title>
        <authorList>
            <consortium name="The Broad Institute Genomics Platform"/>
            <consortium name="The Broad Institute Genome Sequencing Center for Infectious Disease"/>
            <person name="Wu L."/>
            <person name="Ma J."/>
        </authorList>
    </citation>
    <scope>NUCLEOTIDE SEQUENCE [LARGE SCALE GENOMIC DNA]</scope>
    <source>
        <strain evidence="2">CGMCC 1.15922</strain>
    </source>
</reference>
<name>A0ABQ3IXB3_9GAMM</name>
<dbReference type="Gene3D" id="3.40.50.300">
    <property type="entry name" value="P-loop containing nucleotide triphosphate hydrolases"/>
    <property type="match status" value="1"/>
</dbReference>